<reference evidence="1" key="1">
    <citation type="journal article" date="2014" name="Front. Microbiol.">
        <title>High frequency of phylogenetically diverse reductive dehalogenase-homologous genes in deep subseafloor sedimentary metagenomes.</title>
        <authorList>
            <person name="Kawai M."/>
            <person name="Futagami T."/>
            <person name="Toyoda A."/>
            <person name="Takaki Y."/>
            <person name="Nishi S."/>
            <person name="Hori S."/>
            <person name="Arai W."/>
            <person name="Tsubouchi T."/>
            <person name="Morono Y."/>
            <person name="Uchiyama I."/>
            <person name="Ito T."/>
            <person name="Fujiyama A."/>
            <person name="Inagaki F."/>
            <person name="Takami H."/>
        </authorList>
    </citation>
    <scope>NUCLEOTIDE SEQUENCE</scope>
    <source>
        <strain evidence="1">Expedition CK06-06</strain>
    </source>
</reference>
<dbReference type="SUPFAM" id="SSF55874">
    <property type="entry name" value="ATPase domain of HSP90 chaperone/DNA topoisomerase II/histidine kinase"/>
    <property type="match status" value="1"/>
</dbReference>
<accession>X1J7W8</accession>
<comment type="caution">
    <text evidence="1">The sequence shown here is derived from an EMBL/GenBank/DDBJ whole genome shotgun (WGS) entry which is preliminary data.</text>
</comment>
<sequence length="136" mass="15594">SKAIDEDGGDVEIQFENDPDRQFLVFFTQPELNLVISELVSNLRHVKAERDDNRVLVTLSTEGIADFVSLELYDNGKWPDGPQRKGLFTIANIANRFGAHFEPFSVLRDDDIRRRDGFTKKSVLSLIRFAEPQERL</sequence>
<evidence type="ECO:0000313" key="1">
    <source>
        <dbReference type="EMBL" id="GAH77595.1"/>
    </source>
</evidence>
<proteinExistence type="predicted"/>
<gene>
    <name evidence="1" type="ORF">S03H2_60629</name>
</gene>
<dbReference type="InterPro" id="IPR036890">
    <property type="entry name" value="HATPase_C_sf"/>
</dbReference>
<dbReference type="EMBL" id="BARU01039088">
    <property type="protein sequence ID" value="GAH77595.1"/>
    <property type="molecule type" value="Genomic_DNA"/>
</dbReference>
<protein>
    <submittedName>
        <fullName evidence="1">Uncharacterized protein</fullName>
    </submittedName>
</protein>
<name>X1J7W8_9ZZZZ</name>
<dbReference type="AlphaFoldDB" id="X1J7W8"/>
<feature type="non-terminal residue" evidence="1">
    <location>
        <position position="1"/>
    </location>
</feature>
<organism evidence="1">
    <name type="scientific">marine sediment metagenome</name>
    <dbReference type="NCBI Taxonomy" id="412755"/>
    <lineage>
        <taxon>unclassified sequences</taxon>
        <taxon>metagenomes</taxon>
        <taxon>ecological metagenomes</taxon>
    </lineage>
</organism>